<reference evidence="4" key="1">
    <citation type="submission" date="2020-12" db="EMBL/GenBank/DDBJ databases">
        <authorList>
            <person name="Iha C."/>
        </authorList>
    </citation>
    <scope>NUCLEOTIDE SEQUENCE</scope>
</reference>
<feature type="chain" id="PRO_5035840252" evidence="3">
    <location>
        <begin position="31"/>
        <end position="143"/>
    </location>
</feature>
<feature type="region of interest" description="Disordered" evidence="2">
    <location>
        <begin position="119"/>
        <end position="143"/>
    </location>
</feature>
<dbReference type="OrthoDB" id="573537at2759"/>
<dbReference type="Proteomes" id="UP000708148">
    <property type="component" value="Unassembled WGS sequence"/>
</dbReference>
<evidence type="ECO:0000313" key="4">
    <source>
        <dbReference type="EMBL" id="CAD7698969.1"/>
    </source>
</evidence>
<comment type="caution">
    <text evidence="4">The sequence shown here is derived from an EMBL/GenBank/DDBJ whole genome shotgun (WGS) entry which is preliminary data.</text>
</comment>
<evidence type="ECO:0000313" key="5">
    <source>
        <dbReference type="Proteomes" id="UP000708148"/>
    </source>
</evidence>
<proteinExistence type="predicted"/>
<feature type="coiled-coil region" evidence="1">
    <location>
        <begin position="64"/>
        <end position="91"/>
    </location>
</feature>
<feature type="compositionally biased region" description="Polar residues" evidence="2">
    <location>
        <begin position="121"/>
        <end position="131"/>
    </location>
</feature>
<evidence type="ECO:0000256" key="2">
    <source>
        <dbReference type="SAM" id="MobiDB-lite"/>
    </source>
</evidence>
<protein>
    <submittedName>
        <fullName evidence="4">Uncharacterized protein</fullName>
    </submittedName>
</protein>
<keyword evidence="5" id="KW-1185">Reference proteome</keyword>
<evidence type="ECO:0000256" key="3">
    <source>
        <dbReference type="SAM" id="SignalP"/>
    </source>
</evidence>
<name>A0A8S1IV84_9CHLO</name>
<sequence length="143" mass="15623">MFNGQGVGERGVSKPFIVALILLLLFLTTTQDWGASPGGAGDRLRRAELRGGPGAAEKVKEKIIYDLSVLNEKLERENMQLQQQVLDTRRAFRACVRGEDGAAILENAGWSLEEDPLIFNETAQAQPQDSNAGAEAQEIEPEN</sequence>
<organism evidence="4 5">
    <name type="scientific">Ostreobium quekettii</name>
    <dbReference type="NCBI Taxonomy" id="121088"/>
    <lineage>
        <taxon>Eukaryota</taxon>
        <taxon>Viridiplantae</taxon>
        <taxon>Chlorophyta</taxon>
        <taxon>core chlorophytes</taxon>
        <taxon>Ulvophyceae</taxon>
        <taxon>TCBD clade</taxon>
        <taxon>Bryopsidales</taxon>
        <taxon>Ostreobineae</taxon>
        <taxon>Ostreobiaceae</taxon>
        <taxon>Ostreobium</taxon>
    </lineage>
</organism>
<keyword evidence="1" id="KW-0175">Coiled coil</keyword>
<keyword evidence="3" id="KW-0732">Signal</keyword>
<dbReference type="EMBL" id="CAJHUC010000929">
    <property type="protein sequence ID" value="CAD7698969.1"/>
    <property type="molecule type" value="Genomic_DNA"/>
</dbReference>
<evidence type="ECO:0000256" key="1">
    <source>
        <dbReference type="SAM" id="Coils"/>
    </source>
</evidence>
<dbReference type="AlphaFoldDB" id="A0A8S1IV84"/>
<gene>
    <name evidence="4" type="ORF">OSTQU699_LOCUS4328</name>
</gene>
<feature type="signal peptide" evidence="3">
    <location>
        <begin position="1"/>
        <end position="30"/>
    </location>
</feature>
<accession>A0A8S1IV84</accession>